<dbReference type="RefSeq" id="WP_152751856.1">
    <property type="nucleotide sequence ID" value="NZ_SPSE01000019.1"/>
</dbReference>
<dbReference type="GO" id="GO:0051536">
    <property type="term" value="F:iron-sulfur cluster binding"/>
    <property type="evidence" value="ECO:0007669"/>
    <property type="project" value="UniProtKB-KW"/>
</dbReference>
<dbReference type="Gene3D" id="3.30.70.20">
    <property type="match status" value="1"/>
</dbReference>
<keyword evidence="3" id="KW-0411">Iron-sulfur</keyword>
<dbReference type="InterPro" id="IPR017900">
    <property type="entry name" value="4Fe4S_Fe_S_CS"/>
</dbReference>
<name>A0A5N7IM17_9CLOT</name>
<evidence type="ECO:0000256" key="1">
    <source>
        <dbReference type="ARBA" id="ARBA00022723"/>
    </source>
</evidence>
<dbReference type="SUPFAM" id="SSF52218">
    <property type="entry name" value="Flavoproteins"/>
    <property type="match status" value="1"/>
</dbReference>
<dbReference type="Pfam" id="PF00037">
    <property type="entry name" value="Fer4"/>
    <property type="match status" value="1"/>
</dbReference>
<dbReference type="Pfam" id="PF12724">
    <property type="entry name" value="Flavodoxin_5"/>
    <property type="match status" value="1"/>
</dbReference>
<gene>
    <name evidence="5" type="ORF">E4V82_07880</name>
</gene>
<dbReference type="InterPro" id="IPR026816">
    <property type="entry name" value="Flavodoxin_dom"/>
</dbReference>
<dbReference type="InterPro" id="IPR017896">
    <property type="entry name" value="4Fe4S_Fe-S-bd"/>
</dbReference>
<dbReference type="NCBIfam" id="NF038196">
    <property type="entry name" value="ferrodoxin_EFR1"/>
    <property type="match status" value="1"/>
</dbReference>
<reference evidence="5 6" key="1">
    <citation type="journal article" date="2019" name="Lett. Appl. Microbiol.">
        <title>A case of 'blown pack' spoilage of vacuum-packaged pork likely associated with Clostridium estertheticum in Canada.</title>
        <authorList>
            <person name="Zhang P."/>
            <person name="Ward P."/>
            <person name="McMullen L.M."/>
            <person name="Yang X."/>
        </authorList>
    </citation>
    <scope>NUCLEOTIDE SEQUENCE [LARGE SCALE GENOMIC DNA]</scope>
    <source>
        <strain evidence="5 6">MA19</strain>
    </source>
</reference>
<dbReference type="EMBL" id="SPSF01000017">
    <property type="protein sequence ID" value="MPQ62029.1"/>
    <property type="molecule type" value="Genomic_DNA"/>
</dbReference>
<dbReference type="InterPro" id="IPR029039">
    <property type="entry name" value="Flavoprotein-like_sf"/>
</dbReference>
<feature type="domain" description="4Fe-4S ferredoxin-type" evidence="4">
    <location>
        <begin position="222"/>
        <end position="243"/>
    </location>
</feature>
<dbReference type="InterPro" id="IPR047964">
    <property type="entry name" value="EFR1-like"/>
</dbReference>
<dbReference type="PROSITE" id="PS00198">
    <property type="entry name" value="4FE4S_FER_1"/>
    <property type="match status" value="1"/>
</dbReference>
<evidence type="ECO:0000313" key="5">
    <source>
        <dbReference type="EMBL" id="MPQ62029.1"/>
    </source>
</evidence>
<evidence type="ECO:0000256" key="2">
    <source>
        <dbReference type="ARBA" id="ARBA00023004"/>
    </source>
</evidence>
<keyword evidence="2" id="KW-0408">Iron</keyword>
<dbReference type="GO" id="GO:0046872">
    <property type="term" value="F:metal ion binding"/>
    <property type="evidence" value="ECO:0007669"/>
    <property type="project" value="UniProtKB-KW"/>
</dbReference>
<keyword evidence="1" id="KW-0479">Metal-binding</keyword>
<evidence type="ECO:0000259" key="4">
    <source>
        <dbReference type="PROSITE" id="PS51379"/>
    </source>
</evidence>
<sequence>MKTTIYYFSGTGNSLKVAQDLTKKLGNTELIPITKVIKEYGEILFSSDRIGIVYPVYIWGMSPIVSKFIKKISKTNKVKYCFAVATNHTQVAGSLLILANRLHSRGLKLSAGFSVIMPNSYTLSQKQHSIDNLKPLFAASEKRLNEISLLIENEDECKIERGSLKQRIINTGFIYHSVSLIFPWLDMRFSTDNNCISCGLCEEICPVQNIVLKNGSPVWLHKCEQCFRCINLCPKQSIQYKNKTTGKWRYKNPSIKLDDLINK</sequence>
<evidence type="ECO:0000256" key="3">
    <source>
        <dbReference type="ARBA" id="ARBA00023014"/>
    </source>
</evidence>
<accession>A0A5N7IM17</accession>
<evidence type="ECO:0000313" key="6">
    <source>
        <dbReference type="Proteomes" id="UP000342249"/>
    </source>
</evidence>
<protein>
    <submittedName>
        <fullName evidence="5">4Fe-4S ferredoxin</fullName>
    </submittedName>
</protein>
<dbReference type="Gene3D" id="3.40.50.360">
    <property type="match status" value="1"/>
</dbReference>
<dbReference type="SUPFAM" id="SSF54862">
    <property type="entry name" value="4Fe-4S ferredoxins"/>
    <property type="match status" value="1"/>
</dbReference>
<dbReference type="AlphaFoldDB" id="A0A5N7IM17"/>
<proteinExistence type="predicted"/>
<dbReference type="Proteomes" id="UP000342249">
    <property type="component" value="Unassembled WGS sequence"/>
</dbReference>
<organism evidence="5 6">
    <name type="scientific">Clostridium estertheticum</name>
    <dbReference type="NCBI Taxonomy" id="238834"/>
    <lineage>
        <taxon>Bacteria</taxon>
        <taxon>Bacillati</taxon>
        <taxon>Bacillota</taxon>
        <taxon>Clostridia</taxon>
        <taxon>Eubacteriales</taxon>
        <taxon>Clostridiaceae</taxon>
        <taxon>Clostridium</taxon>
    </lineage>
</organism>
<feature type="domain" description="4Fe-4S ferredoxin-type" evidence="4">
    <location>
        <begin position="187"/>
        <end position="215"/>
    </location>
</feature>
<comment type="caution">
    <text evidence="5">The sequence shown here is derived from an EMBL/GenBank/DDBJ whole genome shotgun (WGS) entry which is preliminary data.</text>
</comment>
<dbReference type="PROSITE" id="PS51379">
    <property type="entry name" value="4FE4S_FER_2"/>
    <property type="match status" value="2"/>
</dbReference>